<dbReference type="EMBL" id="JACIBY010000004">
    <property type="protein sequence ID" value="MBB3838533.1"/>
    <property type="molecule type" value="Genomic_DNA"/>
</dbReference>
<protein>
    <submittedName>
        <fullName evidence="2">Endo-beta-N-acetylglucosaminidase D</fullName>
    </submittedName>
</protein>
<dbReference type="RefSeq" id="WP_183974042.1">
    <property type="nucleotide sequence ID" value="NZ_JACIBY010000004.1"/>
</dbReference>
<feature type="signal peptide" evidence="1">
    <location>
        <begin position="1"/>
        <end position="21"/>
    </location>
</feature>
<sequence length="129" mass="14310">MKTFIKSIACALALTSTVAFAHPTKEEKTTRPEAAFESSAYVTNDAKIKVAIRKNAPAKVFLTLKDANGDVLFKQTVAKNEMNYSAKFNINELSDGVYNLEIESGENRVVKQLNVVSKKIEIERKVTVQ</sequence>
<gene>
    <name evidence="2" type="ORF">FHS57_002538</name>
</gene>
<feature type="chain" id="PRO_5030525195" evidence="1">
    <location>
        <begin position="22"/>
        <end position="129"/>
    </location>
</feature>
<organism evidence="2 3">
    <name type="scientific">Runella defluvii</name>
    <dbReference type="NCBI Taxonomy" id="370973"/>
    <lineage>
        <taxon>Bacteria</taxon>
        <taxon>Pseudomonadati</taxon>
        <taxon>Bacteroidota</taxon>
        <taxon>Cytophagia</taxon>
        <taxon>Cytophagales</taxon>
        <taxon>Spirosomataceae</taxon>
        <taxon>Runella</taxon>
    </lineage>
</organism>
<dbReference type="AlphaFoldDB" id="A0A7W5ZJP3"/>
<proteinExistence type="predicted"/>
<keyword evidence="1" id="KW-0732">Signal</keyword>
<evidence type="ECO:0000313" key="2">
    <source>
        <dbReference type="EMBL" id="MBB3838533.1"/>
    </source>
</evidence>
<comment type="caution">
    <text evidence="2">The sequence shown here is derived from an EMBL/GenBank/DDBJ whole genome shotgun (WGS) entry which is preliminary data.</text>
</comment>
<keyword evidence="3" id="KW-1185">Reference proteome</keyword>
<dbReference type="Proteomes" id="UP000541352">
    <property type="component" value="Unassembled WGS sequence"/>
</dbReference>
<evidence type="ECO:0000313" key="3">
    <source>
        <dbReference type="Proteomes" id="UP000541352"/>
    </source>
</evidence>
<name>A0A7W5ZJP3_9BACT</name>
<reference evidence="2 3" key="1">
    <citation type="submission" date="2020-08" db="EMBL/GenBank/DDBJ databases">
        <title>Genomic Encyclopedia of Type Strains, Phase IV (KMG-IV): sequencing the most valuable type-strain genomes for metagenomic binning, comparative biology and taxonomic classification.</title>
        <authorList>
            <person name="Goeker M."/>
        </authorList>
    </citation>
    <scope>NUCLEOTIDE SEQUENCE [LARGE SCALE GENOMIC DNA]</scope>
    <source>
        <strain evidence="2 3">DSM 17976</strain>
    </source>
</reference>
<accession>A0A7W5ZJP3</accession>
<evidence type="ECO:0000256" key="1">
    <source>
        <dbReference type="SAM" id="SignalP"/>
    </source>
</evidence>